<proteinExistence type="predicted"/>
<feature type="transmembrane region" description="Helical" evidence="7">
    <location>
        <begin position="79"/>
        <end position="99"/>
    </location>
</feature>
<dbReference type="Pfam" id="PF13962">
    <property type="entry name" value="PGG"/>
    <property type="match status" value="1"/>
</dbReference>
<comment type="subcellular location">
    <subcellularLocation>
        <location evidence="1">Membrane</location>
        <topology evidence="1">Multi-pass membrane protein</topology>
    </subcellularLocation>
</comment>
<feature type="transmembrane region" description="Helical" evidence="7">
    <location>
        <begin position="148"/>
        <end position="171"/>
    </location>
</feature>
<reference evidence="9" key="1">
    <citation type="journal article" date="2016" name="Nat. Genet.">
        <title>A high-quality carrot genome assembly provides new insights into carotenoid accumulation and asterid genome evolution.</title>
        <authorList>
            <person name="Iorizzo M."/>
            <person name="Ellison S."/>
            <person name="Senalik D."/>
            <person name="Zeng P."/>
            <person name="Satapoomin P."/>
            <person name="Huang J."/>
            <person name="Bowman M."/>
            <person name="Iovene M."/>
            <person name="Sanseverino W."/>
            <person name="Cavagnaro P."/>
            <person name="Yildiz M."/>
            <person name="Macko-Podgorni A."/>
            <person name="Moranska E."/>
            <person name="Grzebelus E."/>
            <person name="Grzebelus D."/>
            <person name="Ashrafi H."/>
            <person name="Zheng Z."/>
            <person name="Cheng S."/>
            <person name="Spooner D."/>
            <person name="Van Deynze A."/>
            <person name="Simon P."/>
        </authorList>
    </citation>
    <scope>NUCLEOTIDE SEQUENCE</scope>
    <source>
        <tissue evidence="9">Leaf</tissue>
    </source>
</reference>
<evidence type="ECO:0000256" key="7">
    <source>
        <dbReference type="SAM" id="Phobius"/>
    </source>
</evidence>
<evidence type="ECO:0000256" key="6">
    <source>
        <dbReference type="ARBA" id="ARBA00023136"/>
    </source>
</evidence>
<keyword evidence="5" id="KW-0040">ANK repeat</keyword>
<evidence type="ECO:0000313" key="9">
    <source>
        <dbReference type="EMBL" id="WOH12977.1"/>
    </source>
</evidence>
<feature type="transmembrane region" description="Helical" evidence="7">
    <location>
        <begin position="18"/>
        <end position="35"/>
    </location>
</feature>
<evidence type="ECO:0000256" key="4">
    <source>
        <dbReference type="ARBA" id="ARBA00022989"/>
    </source>
</evidence>
<gene>
    <name evidence="9" type="ORF">DCAR_0832486</name>
</gene>
<sequence>MWENITIFKKSEKEKDQSILVGATVIAAMAYQAAISPPGSVAAQDSEVNLAPTQQDANNYMLQPGSSLLAYFYSDLSNVFWIFNTISLMAALSVIFLYVSGFSLKRRIEIWLIRVAMWVTLSSMTVAYVCAVIATTPTVEFKKISDTFTALIIGVVAWVGLLCLSFLVLLFRFVRYLMKKKKTAGPDAENMVR</sequence>
<feature type="domain" description="PGG" evidence="8">
    <location>
        <begin position="10"/>
        <end position="134"/>
    </location>
</feature>
<reference evidence="9" key="2">
    <citation type="submission" date="2022-03" db="EMBL/GenBank/DDBJ databases">
        <title>Draft title - Genomic analysis of global carrot germplasm unveils the trajectory of domestication and the origin of high carotenoid orange carrot.</title>
        <authorList>
            <person name="Iorizzo M."/>
            <person name="Ellison S."/>
            <person name="Senalik D."/>
            <person name="Macko-Podgorni A."/>
            <person name="Grzebelus D."/>
            <person name="Bostan H."/>
            <person name="Rolling W."/>
            <person name="Curaba J."/>
            <person name="Simon P."/>
        </authorList>
    </citation>
    <scope>NUCLEOTIDE SEQUENCE</scope>
    <source>
        <tissue evidence="9">Leaf</tissue>
    </source>
</reference>
<feature type="transmembrane region" description="Helical" evidence="7">
    <location>
        <begin position="111"/>
        <end position="136"/>
    </location>
</feature>
<keyword evidence="4 7" id="KW-1133">Transmembrane helix</keyword>
<dbReference type="EMBL" id="CP093350">
    <property type="protein sequence ID" value="WOH12977.1"/>
    <property type="molecule type" value="Genomic_DNA"/>
</dbReference>
<keyword evidence="2 7" id="KW-0812">Transmembrane</keyword>
<evidence type="ECO:0000313" key="10">
    <source>
        <dbReference type="Proteomes" id="UP000077755"/>
    </source>
</evidence>
<dbReference type="AlphaFoldDB" id="A0AAF0XTD1"/>
<dbReference type="Proteomes" id="UP000077755">
    <property type="component" value="Chromosome 8"/>
</dbReference>
<keyword evidence="6 7" id="KW-0472">Membrane</keyword>
<dbReference type="GO" id="GO:0005886">
    <property type="term" value="C:plasma membrane"/>
    <property type="evidence" value="ECO:0007669"/>
    <property type="project" value="TreeGrafter"/>
</dbReference>
<organism evidence="9 10">
    <name type="scientific">Daucus carota subsp. sativus</name>
    <name type="common">Carrot</name>
    <dbReference type="NCBI Taxonomy" id="79200"/>
    <lineage>
        <taxon>Eukaryota</taxon>
        <taxon>Viridiplantae</taxon>
        <taxon>Streptophyta</taxon>
        <taxon>Embryophyta</taxon>
        <taxon>Tracheophyta</taxon>
        <taxon>Spermatophyta</taxon>
        <taxon>Magnoliopsida</taxon>
        <taxon>eudicotyledons</taxon>
        <taxon>Gunneridae</taxon>
        <taxon>Pentapetalae</taxon>
        <taxon>asterids</taxon>
        <taxon>campanulids</taxon>
        <taxon>Apiales</taxon>
        <taxon>Apiaceae</taxon>
        <taxon>Apioideae</taxon>
        <taxon>Scandiceae</taxon>
        <taxon>Daucinae</taxon>
        <taxon>Daucus</taxon>
        <taxon>Daucus sect. Daucus</taxon>
    </lineage>
</organism>
<keyword evidence="10" id="KW-1185">Reference proteome</keyword>
<evidence type="ECO:0000256" key="3">
    <source>
        <dbReference type="ARBA" id="ARBA00022737"/>
    </source>
</evidence>
<dbReference type="InterPro" id="IPR026961">
    <property type="entry name" value="PGG_dom"/>
</dbReference>
<dbReference type="PANTHER" id="PTHR24186">
    <property type="entry name" value="PROTEIN PHOSPHATASE 1 REGULATORY SUBUNIT"/>
    <property type="match status" value="1"/>
</dbReference>
<protein>
    <recommendedName>
        <fullName evidence="8">PGG domain-containing protein</fullName>
    </recommendedName>
</protein>
<keyword evidence="3" id="KW-0677">Repeat</keyword>
<evidence type="ECO:0000256" key="1">
    <source>
        <dbReference type="ARBA" id="ARBA00004141"/>
    </source>
</evidence>
<evidence type="ECO:0000256" key="2">
    <source>
        <dbReference type="ARBA" id="ARBA00022692"/>
    </source>
</evidence>
<name>A0AAF0XTD1_DAUCS</name>
<evidence type="ECO:0000259" key="8">
    <source>
        <dbReference type="Pfam" id="PF13962"/>
    </source>
</evidence>
<dbReference type="PANTHER" id="PTHR24186:SF38">
    <property type="entry name" value="ANKYRIN REPEAT FAMILY PROTEIN"/>
    <property type="match status" value="1"/>
</dbReference>
<evidence type="ECO:0000256" key="5">
    <source>
        <dbReference type="ARBA" id="ARBA00023043"/>
    </source>
</evidence>
<accession>A0AAF0XTD1</accession>